<comment type="caution">
    <text evidence="7">The sequence shown here is derived from an EMBL/GenBank/DDBJ whole genome shotgun (WGS) entry which is preliminary data.</text>
</comment>
<evidence type="ECO:0000256" key="3">
    <source>
        <dbReference type="ARBA" id="ARBA00022692"/>
    </source>
</evidence>
<dbReference type="OrthoDB" id="653189at2"/>
<feature type="transmembrane region" description="Helical" evidence="6">
    <location>
        <begin position="305"/>
        <end position="322"/>
    </location>
</feature>
<keyword evidence="8" id="KW-1185">Reference proteome</keyword>
<dbReference type="GO" id="GO:0005886">
    <property type="term" value="C:plasma membrane"/>
    <property type="evidence" value="ECO:0007669"/>
    <property type="project" value="UniProtKB-SubCell"/>
</dbReference>
<dbReference type="PANTHER" id="PTHR30250">
    <property type="entry name" value="PST FAMILY PREDICTED COLANIC ACID TRANSPORTER"/>
    <property type="match status" value="1"/>
</dbReference>
<dbReference type="AlphaFoldDB" id="A0A317F189"/>
<keyword evidence="2" id="KW-1003">Cell membrane</keyword>
<dbReference type="PANTHER" id="PTHR30250:SF11">
    <property type="entry name" value="O-ANTIGEN TRANSPORTER-RELATED"/>
    <property type="match status" value="1"/>
</dbReference>
<feature type="transmembrane region" description="Helical" evidence="6">
    <location>
        <begin position="12"/>
        <end position="32"/>
    </location>
</feature>
<keyword evidence="4 6" id="KW-1133">Transmembrane helix</keyword>
<feature type="transmembrane region" description="Helical" evidence="6">
    <location>
        <begin position="371"/>
        <end position="391"/>
    </location>
</feature>
<feature type="transmembrane region" description="Helical" evidence="6">
    <location>
        <begin position="342"/>
        <end position="364"/>
    </location>
</feature>
<keyword evidence="5 6" id="KW-0472">Membrane</keyword>
<keyword evidence="3 6" id="KW-0812">Transmembrane</keyword>
<feature type="transmembrane region" description="Helical" evidence="6">
    <location>
        <begin position="38"/>
        <end position="62"/>
    </location>
</feature>
<evidence type="ECO:0000256" key="5">
    <source>
        <dbReference type="ARBA" id="ARBA00023136"/>
    </source>
</evidence>
<feature type="transmembrane region" description="Helical" evidence="6">
    <location>
        <begin position="159"/>
        <end position="175"/>
    </location>
</feature>
<name>A0A317F189_9SPHI</name>
<feature type="transmembrane region" description="Helical" evidence="6">
    <location>
        <begin position="181"/>
        <end position="201"/>
    </location>
</feature>
<protein>
    <recommendedName>
        <fullName evidence="9">Polysaccharide biosynthesis protein C-terminal domain-containing protein</fullName>
    </recommendedName>
</protein>
<dbReference type="GO" id="GO:0015297">
    <property type="term" value="F:antiporter activity"/>
    <property type="evidence" value="ECO:0007669"/>
    <property type="project" value="InterPro"/>
</dbReference>
<sequence>MGPKIKDYFFSFLSIAVNIGCNLVMVPLYVKYFGTINYGVWIIINTILQYLMLANFGLPTALTTIATNSSNPEDVIEVFRKSLNIMVSIASVLLGIIALLYFGRILPFEFFFGKTAQTQFYGTVLFLTIAFYLLRAPFQLGSSVFLILGKVALSKKYEIVNNLIIPASFVVTYYYKGNISFYSVCWSVLLVISSIVMYLHSRAYLFKTHQVKIASSTVKYPQIMKISMGYFAISMGALLVWNTDNLVIVNFLKVSDVTSYSLTFRIFTAFFSVLFTLNAILMPFYGKFNSNKDYDSIQKNFKNSLLLMTIIAGPLCLFIFLFSKEIFLIWTNNPVLYLGSNIFLFFGLYTIVLSCINSISVLLSALKKVRLLVIATFTEGIANLILSILLIRKFGVIGVSIGTLLGSLISLTLLCVFFKKEVGIPVKIPFGLLFRNVIMLTLTIILVFLTSFTFFNILIKGLAFLIFSLIYLAVNSKDIFSIIKIRNGKFA</sequence>
<feature type="transmembrane region" description="Helical" evidence="6">
    <location>
        <begin position="262"/>
        <end position="285"/>
    </location>
</feature>
<accession>A0A317F189</accession>
<organism evidence="7 8">
    <name type="scientific">Pedobacter paludis</name>
    <dbReference type="NCBI Taxonomy" id="2203212"/>
    <lineage>
        <taxon>Bacteria</taxon>
        <taxon>Pseudomonadati</taxon>
        <taxon>Bacteroidota</taxon>
        <taxon>Sphingobacteriia</taxon>
        <taxon>Sphingobacteriales</taxon>
        <taxon>Sphingobacteriaceae</taxon>
        <taxon>Pedobacter</taxon>
    </lineage>
</organism>
<gene>
    <name evidence="7" type="ORF">DF947_08010</name>
</gene>
<feature type="transmembrane region" description="Helical" evidence="6">
    <location>
        <begin position="83"/>
        <end position="103"/>
    </location>
</feature>
<feature type="transmembrane region" description="Helical" evidence="6">
    <location>
        <begin position="123"/>
        <end position="147"/>
    </location>
</feature>
<proteinExistence type="predicted"/>
<dbReference type="GO" id="GO:0042910">
    <property type="term" value="F:xenobiotic transmembrane transporter activity"/>
    <property type="evidence" value="ECO:0007669"/>
    <property type="project" value="InterPro"/>
</dbReference>
<evidence type="ECO:0000256" key="4">
    <source>
        <dbReference type="ARBA" id="ARBA00022989"/>
    </source>
</evidence>
<evidence type="ECO:0000256" key="2">
    <source>
        <dbReference type="ARBA" id="ARBA00022475"/>
    </source>
</evidence>
<dbReference type="EMBL" id="QGNY01000002">
    <property type="protein sequence ID" value="PWS33000.1"/>
    <property type="molecule type" value="Genomic_DNA"/>
</dbReference>
<evidence type="ECO:0000256" key="6">
    <source>
        <dbReference type="SAM" id="Phobius"/>
    </source>
</evidence>
<dbReference type="InterPro" id="IPR002528">
    <property type="entry name" value="MATE_fam"/>
</dbReference>
<evidence type="ECO:0000313" key="8">
    <source>
        <dbReference type="Proteomes" id="UP000245391"/>
    </source>
</evidence>
<feature type="transmembrane region" description="Helical" evidence="6">
    <location>
        <begin position="222"/>
        <end position="242"/>
    </location>
</feature>
<feature type="transmembrane region" description="Helical" evidence="6">
    <location>
        <begin position="430"/>
        <end position="449"/>
    </location>
</feature>
<evidence type="ECO:0000313" key="7">
    <source>
        <dbReference type="EMBL" id="PWS33000.1"/>
    </source>
</evidence>
<feature type="transmembrane region" description="Helical" evidence="6">
    <location>
        <begin position="455"/>
        <end position="474"/>
    </location>
</feature>
<dbReference type="Pfam" id="PF01554">
    <property type="entry name" value="MatE"/>
    <property type="match status" value="1"/>
</dbReference>
<evidence type="ECO:0008006" key="9">
    <source>
        <dbReference type="Google" id="ProtNLM"/>
    </source>
</evidence>
<feature type="transmembrane region" description="Helical" evidence="6">
    <location>
        <begin position="397"/>
        <end position="418"/>
    </location>
</feature>
<evidence type="ECO:0000256" key="1">
    <source>
        <dbReference type="ARBA" id="ARBA00004651"/>
    </source>
</evidence>
<dbReference type="InterPro" id="IPR050833">
    <property type="entry name" value="Poly_Biosynth_Transport"/>
</dbReference>
<dbReference type="Proteomes" id="UP000245391">
    <property type="component" value="Unassembled WGS sequence"/>
</dbReference>
<dbReference type="RefSeq" id="WP_109929161.1">
    <property type="nucleotide sequence ID" value="NZ_QGNY01000002.1"/>
</dbReference>
<comment type="subcellular location">
    <subcellularLocation>
        <location evidence="1">Cell membrane</location>
        <topology evidence="1">Multi-pass membrane protein</topology>
    </subcellularLocation>
</comment>
<reference evidence="8" key="1">
    <citation type="submission" date="2018-05" db="EMBL/GenBank/DDBJ databases">
        <title>Pedobacter paludis sp. nov., isolated from wetland soil.</title>
        <authorList>
            <person name="Zhang Y."/>
        </authorList>
    </citation>
    <scope>NUCLEOTIDE SEQUENCE [LARGE SCALE GENOMIC DNA]</scope>
    <source>
        <strain evidence="8">R-8</strain>
    </source>
</reference>